<evidence type="ECO:0000256" key="8">
    <source>
        <dbReference type="ARBA" id="ARBA00023002"/>
    </source>
</evidence>
<evidence type="ECO:0000256" key="3">
    <source>
        <dbReference type="ARBA" id="ARBA00006926"/>
    </source>
</evidence>
<dbReference type="PROSITE" id="PS00460">
    <property type="entry name" value="GLUTATHIONE_PEROXID_1"/>
    <property type="match status" value="1"/>
</dbReference>
<dbReference type="PRINTS" id="PR01011">
    <property type="entry name" value="GLUTPROXDASE"/>
</dbReference>
<dbReference type="PROSITE" id="PS51355">
    <property type="entry name" value="GLUTATHIONE_PEROXID_3"/>
    <property type="match status" value="1"/>
</dbReference>
<dbReference type="AlphaFoldDB" id="A0A914VM51"/>
<dbReference type="Proteomes" id="UP000887566">
    <property type="component" value="Unplaced"/>
</dbReference>
<organism evidence="13 14">
    <name type="scientific">Plectus sambesii</name>
    <dbReference type="NCBI Taxonomy" id="2011161"/>
    <lineage>
        <taxon>Eukaryota</taxon>
        <taxon>Metazoa</taxon>
        <taxon>Ecdysozoa</taxon>
        <taxon>Nematoda</taxon>
        <taxon>Chromadorea</taxon>
        <taxon>Plectida</taxon>
        <taxon>Plectina</taxon>
        <taxon>Plectoidea</taxon>
        <taxon>Plectidae</taxon>
        <taxon>Plectus</taxon>
    </lineage>
</organism>
<dbReference type="InterPro" id="IPR029760">
    <property type="entry name" value="GPX_CS"/>
</dbReference>
<dbReference type="InterPro" id="IPR036249">
    <property type="entry name" value="Thioredoxin-like_sf"/>
</dbReference>
<dbReference type="InterPro" id="IPR029759">
    <property type="entry name" value="GPX_AS"/>
</dbReference>
<keyword evidence="13" id="KW-1185">Reference proteome</keyword>
<evidence type="ECO:0000256" key="1">
    <source>
        <dbReference type="ARBA" id="ARBA00000217"/>
    </source>
</evidence>
<evidence type="ECO:0000313" key="13">
    <source>
        <dbReference type="Proteomes" id="UP000887566"/>
    </source>
</evidence>
<evidence type="ECO:0000256" key="2">
    <source>
        <dbReference type="ARBA" id="ARBA00004613"/>
    </source>
</evidence>
<feature type="active site" evidence="10">
    <location>
        <position position="74"/>
    </location>
</feature>
<sequence>MLRQFVLAALLASACRAKTAKDTMSDDEEKRFTKCQPTDKTIFDFKVETLTGEVRNLTEFRGKVLLIVNVATYCGYTEQYNDFNQLMERNDGVQLLAFPCNQFHLQEPGHNDEILNGLKHVRPGKNWEPSKNVHIYGKLEVNGENEHPMYKFLKSTCPPTSEKIGERHKLMYDPIKTTDIVWNFEKFLIDRHGRPRVRFFPGTWKGGKRVEKHFKPLLEETADKN</sequence>
<keyword evidence="6 11" id="KW-0575">Peroxidase</keyword>
<keyword evidence="9" id="KW-0325">Glycoprotein</keyword>
<comment type="catalytic activity">
    <reaction evidence="1">
        <text>2 glutathione + H2O2 = glutathione disulfide + 2 H2O</text>
        <dbReference type="Rhea" id="RHEA:16833"/>
        <dbReference type="ChEBI" id="CHEBI:15377"/>
        <dbReference type="ChEBI" id="CHEBI:16240"/>
        <dbReference type="ChEBI" id="CHEBI:57925"/>
        <dbReference type="ChEBI" id="CHEBI:58297"/>
        <dbReference type="EC" id="1.11.1.9"/>
    </reaction>
</comment>
<reference evidence="14" key="1">
    <citation type="submission" date="2022-11" db="UniProtKB">
        <authorList>
            <consortium name="WormBaseParasite"/>
        </authorList>
    </citation>
    <scope>IDENTIFICATION</scope>
</reference>
<feature type="chain" id="PRO_5036850820" description="Glutathione peroxidase" evidence="12">
    <location>
        <begin position="18"/>
        <end position="225"/>
    </location>
</feature>
<dbReference type="Pfam" id="PF00255">
    <property type="entry name" value="GSHPx"/>
    <property type="match status" value="1"/>
</dbReference>
<evidence type="ECO:0000313" key="14">
    <source>
        <dbReference type="WBParaSite" id="PSAMB.scaffold2173size24858.g16776.t1"/>
    </source>
</evidence>
<dbReference type="PROSITE" id="PS51257">
    <property type="entry name" value="PROKAR_LIPOPROTEIN"/>
    <property type="match status" value="1"/>
</dbReference>
<dbReference type="Gene3D" id="3.40.30.10">
    <property type="entry name" value="Glutaredoxin"/>
    <property type="match status" value="1"/>
</dbReference>
<proteinExistence type="inferred from homology"/>
<keyword evidence="5" id="KW-0964">Secreted</keyword>
<keyword evidence="8 11" id="KW-0560">Oxidoreductase</keyword>
<dbReference type="PROSITE" id="PS00763">
    <property type="entry name" value="GLUTATHIONE_PEROXID_2"/>
    <property type="match status" value="1"/>
</dbReference>
<dbReference type="CDD" id="cd00340">
    <property type="entry name" value="GSH_Peroxidase"/>
    <property type="match status" value="1"/>
</dbReference>
<evidence type="ECO:0000256" key="10">
    <source>
        <dbReference type="PIRSR" id="PIRSR000303-1"/>
    </source>
</evidence>
<keyword evidence="7 12" id="KW-0732">Signal</keyword>
<evidence type="ECO:0000256" key="7">
    <source>
        <dbReference type="ARBA" id="ARBA00022729"/>
    </source>
</evidence>
<dbReference type="GO" id="GO:0006979">
    <property type="term" value="P:response to oxidative stress"/>
    <property type="evidence" value="ECO:0007669"/>
    <property type="project" value="InterPro"/>
</dbReference>
<name>A0A914VM51_9BILA</name>
<comment type="subcellular location">
    <subcellularLocation>
        <location evidence="2">Secreted</location>
    </subcellularLocation>
</comment>
<dbReference type="InterPro" id="IPR000889">
    <property type="entry name" value="Glutathione_peroxidase"/>
</dbReference>
<dbReference type="GO" id="GO:0004602">
    <property type="term" value="F:glutathione peroxidase activity"/>
    <property type="evidence" value="ECO:0007669"/>
    <property type="project" value="UniProtKB-EC"/>
</dbReference>
<dbReference type="SUPFAM" id="SSF52833">
    <property type="entry name" value="Thioredoxin-like"/>
    <property type="match status" value="1"/>
</dbReference>
<feature type="signal peptide" evidence="12">
    <location>
        <begin position="1"/>
        <end position="17"/>
    </location>
</feature>
<evidence type="ECO:0000256" key="9">
    <source>
        <dbReference type="ARBA" id="ARBA00023180"/>
    </source>
</evidence>
<evidence type="ECO:0000256" key="5">
    <source>
        <dbReference type="ARBA" id="ARBA00022525"/>
    </source>
</evidence>
<dbReference type="WBParaSite" id="PSAMB.scaffold2173size24858.g16776.t1">
    <property type="protein sequence ID" value="PSAMB.scaffold2173size24858.g16776.t1"/>
    <property type="gene ID" value="PSAMB.scaffold2173size24858.g16776"/>
</dbReference>
<evidence type="ECO:0000256" key="11">
    <source>
        <dbReference type="RuleBase" id="RU000499"/>
    </source>
</evidence>
<dbReference type="GO" id="GO:0005576">
    <property type="term" value="C:extracellular region"/>
    <property type="evidence" value="ECO:0007669"/>
    <property type="project" value="UniProtKB-SubCell"/>
</dbReference>
<evidence type="ECO:0000256" key="4">
    <source>
        <dbReference type="ARBA" id="ARBA00012310"/>
    </source>
</evidence>
<evidence type="ECO:0000256" key="6">
    <source>
        <dbReference type="ARBA" id="ARBA00022559"/>
    </source>
</evidence>
<dbReference type="PANTHER" id="PTHR11592:SF88">
    <property type="entry name" value="GLUTATHIONE PEROXIDASE-RELATED"/>
    <property type="match status" value="1"/>
</dbReference>
<dbReference type="PIRSF" id="PIRSF000303">
    <property type="entry name" value="Glutathion_perox"/>
    <property type="match status" value="1"/>
</dbReference>
<comment type="similarity">
    <text evidence="3 11">Belongs to the glutathione peroxidase family.</text>
</comment>
<dbReference type="PANTHER" id="PTHR11592">
    <property type="entry name" value="GLUTATHIONE PEROXIDASE"/>
    <property type="match status" value="1"/>
</dbReference>
<accession>A0A914VM51</accession>
<protein>
    <recommendedName>
        <fullName evidence="4 11">Glutathione peroxidase</fullName>
    </recommendedName>
</protein>
<evidence type="ECO:0000256" key="12">
    <source>
        <dbReference type="SAM" id="SignalP"/>
    </source>
</evidence>